<keyword evidence="3 5" id="KW-1133">Transmembrane helix</keyword>
<feature type="transmembrane region" description="Helical" evidence="5">
    <location>
        <begin position="116"/>
        <end position="138"/>
    </location>
</feature>
<feature type="transmembrane region" description="Helical" evidence="5">
    <location>
        <begin position="318"/>
        <end position="336"/>
    </location>
</feature>
<evidence type="ECO:0000256" key="5">
    <source>
        <dbReference type="SAM" id="Phobius"/>
    </source>
</evidence>
<dbReference type="RefSeq" id="WP_071906418.1">
    <property type="nucleotide sequence ID" value="NZ_LT607756.1"/>
</dbReference>
<dbReference type="GO" id="GO:0016020">
    <property type="term" value="C:membrane"/>
    <property type="evidence" value="ECO:0007669"/>
    <property type="project" value="UniProtKB-SubCell"/>
</dbReference>
<sequence>MSYKNYLPKFHRETLVSDLSAGLTLAFVSIPISMAYALLAGVDPIYGIYTAMLTVIIGSLAASSSLMIVTISDEVALVVASSVGALGGDVTQGLVTLTLLVGLLQFATGQLKMGSLVRFISAEVMSGFIAAVGLSLVISQLAKFTGYKSTVILPYISDSIIQGIDIITHPSLWDLPTFLVGLVTIVVLILFKWSRLKRYGNLLAMVIISAMVALLGLTTVKLTGSIAPISGGLPKPVLPNPMLIPDLILPALAILILTSIQTVGVGSAYPNPDGKRTNRSKNFSAQGLANIGGSIFTALPAGGSFTRTGVNIESGGKTRWSGVFSGIFVIVIFLLIPQMFEKVPMSGLAAILIALGSTIIINEWSNIVLAWKSSNIYRYAMLLTFVVGVGFSIEYAVFAGAILSLLIYAFTTHKDIMLEELVLLDDGRYQERSLPDEFPTNKCTVIEVKGLDYFAVAYLLEEQMPSIENTTCAVIILNLHDRKYLGTNVVVWMNEFARKLHESGNLLMLAEVEDSIKKQLERTGVLEEIGSKNVFMASSIVNDSIREAALSANKWIKANKIQ</sequence>
<name>A0A1D3L0V7_9EURY</name>
<dbReference type="EMBL" id="LT607756">
    <property type="protein sequence ID" value="SCG85227.1"/>
    <property type="molecule type" value="Genomic_DNA"/>
</dbReference>
<dbReference type="InterPro" id="IPR036513">
    <property type="entry name" value="STAS_dom_sf"/>
</dbReference>
<dbReference type="KEGG" id="mcub:MCBB_0654"/>
<dbReference type="InterPro" id="IPR001902">
    <property type="entry name" value="SLC26A/SulP_fam"/>
</dbReference>
<comment type="subcellular location">
    <subcellularLocation>
        <location evidence="1">Membrane</location>
        <topology evidence="1">Multi-pass membrane protein</topology>
    </subcellularLocation>
</comment>
<feature type="transmembrane region" description="Helical" evidence="5">
    <location>
        <begin position="203"/>
        <end position="227"/>
    </location>
</feature>
<dbReference type="PROSITE" id="PS50801">
    <property type="entry name" value="STAS"/>
    <property type="match status" value="1"/>
</dbReference>
<gene>
    <name evidence="7" type="primary">SULTR4</name>
    <name evidence="7" type="ORF">MCBB_0654</name>
</gene>
<evidence type="ECO:0000256" key="3">
    <source>
        <dbReference type="ARBA" id="ARBA00022989"/>
    </source>
</evidence>
<dbReference type="Gene3D" id="3.30.750.24">
    <property type="entry name" value="STAS domain"/>
    <property type="match status" value="1"/>
</dbReference>
<dbReference type="Pfam" id="PF00916">
    <property type="entry name" value="Sulfate_transp"/>
    <property type="match status" value="1"/>
</dbReference>
<feature type="transmembrane region" description="Helical" evidence="5">
    <location>
        <begin position="75"/>
        <end position="104"/>
    </location>
</feature>
<dbReference type="PANTHER" id="PTHR11814">
    <property type="entry name" value="SULFATE TRANSPORTER"/>
    <property type="match status" value="1"/>
</dbReference>
<dbReference type="GO" id="GO:0055085">
    <property type="term" value="P:transmembrane transport"/>
    <property type="evidence" value="ECO:0007669"/>
    <property type="project" value="InterPro"/>
</dbReference>
<evidence type="ECO:0000313" key="7">
    <source>
        <dbReference type="EMBL" id="SCG85227.1"/>
    </source>
</evidence>
<proteinExistence type="predicted"/>
<reference evidence="7 8" key="1">
    <citation type="submission" date="2016-08" db="EMBL/GenBank/DDBJ databases">
        <authorList>
            <person name="Seilhamer J.J."/>
        </authorList>
    </citation>
    <scope>NUCLEOTIDE SEQUENCE [LARGE SCALE GENOMIC DNA]</scope>
    <source>
        <strain evidence="7">Buetzberg</strain>
    </source>
</reference>
<feature type="domain" description="STAS" evidence="6">
    <location>
        <begin position="445"/>
        <end position="552"/>
    </location>
</feature>
<feature type="transmembrane region" description="Helical" evidence="5">
    <location>
        <begin position="46"/>
        <end position="69"/>
    </location>
</feature>
<dbReference type="PATRIC" id="fig|129848.4.peg.662"/>
<dbReference type="Proteomes" id="UP000094707">
    <property type="component" value="Chromosome I"/>
</dbReference>
<dbReference type="Pfam" id="PF01740">
    <property type="entry name" value="STAS"/>
    <property type="match status" value="1"/>
</dbReference>
<keyword evidence="8" id="KW-1185">Reference proteome</keyword>
<keyword evidence="2 5" id="KW-0812">Transmembrane</keyword>
<keyword evidence="4 5" id="KW-0472">Membrane</keyword>
<dbReference type="InterPro" id="IPR011547">
    <property type="entry name" value="SLC26A/SulP_dom"/>
</dbReference>
<feature type="transmembrane region" description="Helical" evidence="5">
    <location>
        <begin position="247"/>
        <end position="266"/>
    </location>
</feature>
<feature type="transmembrane region" description="Helical" evidence="5">
    <location>
        <begin position="20"/>
        <end position="39"/>
    </location>
</feature>
<dbReference type="OrthoDB" id="76857at2157"/>
<organism evidence="7 8">
    <name type="scientific">Methanobacterium congolense</name>
    <dbReference type="NCBI Taxonomy" id="118062"/>
    <lineage>
        <taxon>Archaea</taxon>
        <taxon>Methanobacteriati</taxon>
        <taxon>Methanobacteriota</taxon>
        <taxon>Methanomada group</taxon>
        <taxon>Methanobacteria</taxon>
        <taxon>Methanobacteriales</taxon>
        <taxon>Methanobacteriaceae</taxon>
        <taxon>Methanobacterium</taxon>
    </lineage>
</organism>
<protein>
    <submittedName>
        <fullName evidence="7">Sulfate transporter 4,1, chloroplastic</fullName>
    </submittedName>
</protein>
<accession>A0A1D3L0V7</accession>
<feature type="transmembrane region" description="Helical" evidence="5">
    <location>
        <begin position="175"/>
        <end position="191"/>
    </location>
</feature>
<dbReference type="SUPFAM" id="SSF52091">
    <property type="entry name" value="SpoIIaa-like"/>
    <property type="match status" value="1"/>
</dbReference>
<feature type="transmembrane region" description="Helical" evidence="5">
    <location>
        <begin position="377"/>
        <end position="410"/>
    </location>
</feature>
<dbReference type="InterPro" id="IPR002645">
    <property type="entry name" value="STAS_dom"/>
</dbReference>
<dbReference type="GeneID" id="30411509"/>
<evidence type="ECO:0000256" key="1">
    <source>
        <dbReference type="ARBA" id="ARBA00004141"/>
    </source>
</evidence>
<dbReference type="AlphaFoldDB" id="A0A1D3L0V7"/>
<evidence type="ECO:0000256" key="2">
    <source>
        <dbReference type="ARBA" id="ARBA00022692"/>
    </source>
</evidence>
<evidence type="ECO:0000313" key="8">
    <source>
        <dbReference type="Proteomes" id="UP000094707"/>
    </source>
</evidence>
<feature type="transmembrane region" description="Helical" evidence="5">
    <location>
        <begin position="287"/>
        <end position="306"/>
    </location>
</feature>
<evidence type="ECO:0000259" key="6">
    <source>
        <dbReference type="PROSITE" id="PS50801"/>
    </source>
</evidence>
<evidence type="ECO:0000256" key="4">
    <source>
        <dbReference type="ARBA" id="ARBA00023136"/>
    </source>
</evidence>
<feature type="transmembrane region" description="Helical" evidence="5">
    <location>
        <begin position="348"/>
        <end position="371"/>
    </location>
</feature>